<feature type="compositionally biased region" description="Polar residues" evidence="3">
    <location>
        <begin position="58"/>
        <end position="75"/>
    </location>
</feature>
<reference evidence="6 7" key="3">
    <citation type="journal article" date="2013" name="Genome Biol.">
        <title>Assembly of a phased diploid Candida albicans genome facilitates allele-specific measurements and provides a simple model for repeat and indel structure.</title>
        <authorList>
            <person name="Muzzey D."/>
            <person name="Schwartz K."/>
            <person name="Weissman J.S."/>
            <person name="Sherlock G."/>
        </authorList>
    </citation>
    <scope>NUCLEOTIDE SEQUENCE [LARGE SCALE GENOMIC DNA]</scope>
    <source>
        <strain evidence="7">SC5314 / ATCC MYA-2876</strain>
    </source>
</reference>
<feature type="repeat" description="Pumilio" evidence="2">
    <location>
        <begin position="477"/>
        <end position="512"/>
    </location>
</feature>
<evidence type="ECO:0000256" key="3">
    <source>
        <dbReference type="SAM" id="MobiDB-lite"/>
    </source>
</evidence>
<feature type="domain" description="PUM-HD" evidence="4">
    <location>
        <begin position="422"/>
        <end position="783"/>
    </location>
</feature>
<feature type="compositionally biased region" description="Low complexity" evidence="3">
    <location>
        <begin position="27"/>
        <end position="39"/>
    </location>
</feature>
<evidence type="ECO:0000259" key="4">
    <source>
        <dbReference type="PROSITE" id="PS50303"/>
    </source>
</evidence>
<protein>
    <recommendedName>
        <fullName evidence="4">PUM-HD domain-containing protein</fullName>
    </recommendedName>
</protein>
<feature type="repeat" description="Pumilio" evidence="2">
    <location>
        <begin position="513"/>
        <end position="548"/>
    </location>
</feature>
<dbReference type="SUPFAM" id="SSF48371">
    <property type="entry name" value="ARM repeat"/>
    <property type="match status" value="1"/>
</dbReference>
<name>A0A1D8PJ46_CANAL</name>
<dbReference type="InterPro" id="IPR011989">
    <property type="entry name" value="ARM-like"/>
</dbReference>
<evidence type="ECO:0000313" key="6">
    <source>
        <dbReference type="EMBL" id="AOW28123.1"/>
    </source>
</evidence>
<dbReference type="Gene3D" id="1.25.10.10">
    <property type="entry name" value="Leucine-rich Repeat Variant"/>
    <property type="match status" value="1"/>
</dbReference>
<feature type="compositionally biased region" description="Polar residues" evidence="3">
    <location>
        <begin position="40"/>
        <end position="50"/>
    </location>
</feature>
<sequence>MTSGSRSVSLSSGKDLKYHQPHNSINSTASLRSSSIGSSFFTPNNTHGAGSNSSSSNDPSFLNGENTSANCTNSTESDDNELIEPTKDIDIVGAISTLHLDDDDEDEEATTTGTNNISRVKSGNKHNPQYGSLTPQNLAKTGSGNTKNTWNITQSAPPQPIRSNVSENGNHPNDQNVFVKPFELPESQEDASKKQTTNGLNLPLLEKILDSEGRTKDNDQNISSSKPQFYDGAIPFVPVNQNVTGNGNSQIPPPLGNIPPPMSNMPPPLPPHSMGLPSFSPFPHPSFYQGYIPSPPAHTPTPGDYQSFDKIPSVPSPAPPIIQESQVPTPAPVPVPAPQPNQPQPPTMWNPLHSPLVRLPFGQQQLQTVYSPTQSTQSPLLPQQGPPQPQPAFPMMPQHNFHQHNQYHPRPHYRNNNGMMNVHRKNLRRKEDSAKYSDAKLQDFTGSILTLCKDQHGCRFLQRELINETNATLIFNEIYFKAVELMIDPFGNYLIQKLFTMINLEQRLVLINQCSNELFRIALDPHGTRSLQKLIDVIETNEEIEIITRNLYSNIVVLSRDLNGNHVVQKILTKFNTISSDSNSSDSNRDGAQHQNQNQFIFDIIQANLLYIACHRHGCCVLQRCLDYGNKQQCQQLSQEIAKHTIKLSLDPYGNYVVQYVLNKYSVGGDAQNTDNQVIDIIIQEIKSNFIQLSLHKFGSNVIEKCLKISSISKDLIDNLIVLDHGQAFNQLLNDPFGNYVLQTSLDVANLEQFEQLSKILLPLLPNIKSTPHGRRILNKIQQ</sequence>
<dbReference type="GO" id="GO:0010629">
    <property type="term" value="P:negative regulation of gene expression"/>
    <property type="evidence" value="ECO:0007669"/>
    <property type="project" value="UniProtKB-ARBA"/>
</dbReference>
<evidence type="ECO:0000313" key="5">
    <source>
        <dbReference type="CGD" id="CAL0000177215"/>
    </source>
</evidence>
<organism evidence="6 7">
    <name type="scientific">Candida albicans (strain SC5314 / ATCC MYA-2876)</name>
    <name type="common">Yeast</name>
    <dbReference type="NCBI Taxonomy" id="237561"/>
    <lineage>
        <taxon>Eukaryota</taxon>
        <taxon>Fungi</taxon>
        <taxon>Dikarya</taxon>
        <taxon>Ascomycota</taxon>
        <taxon>Saccharomycotina</taxon>
        <taxon>Pichiomycetes</taxon>
        <taxon>Debaryomycetaceae</taxon>
        <taxon>Candida/Lodderomyces clade</taxon>
        <taxon>Candida</taxon>
    </lineage>
</organism>
<feature type="compositionally biased region" description="Low complexity" evidence="3">
    <location>
        <begin position="1"/>
        <end position="12"/>
    </location>
</feature>
<dbReference type="SMR" id="A0A1D8PJ46"/>
<dbReference type="InterPro" id="IPR001313">
    <property type="entry name" value="Pumilio_RNA-bd_rpt"/>
</dbReference>
<feature type="repeat" description="Pumilio" evidence="2">
    <location>
        <begin position="550"/>
        <end position="585"/>
    </location>
</feature>
<feature type="region of interest" description="Disordered" evidence="3">
    <location>
        <begin position="1"/>
        <end position="176"/>
    </location>
</feature>
<reference evidence="6 7" key="2">
    <citation type="journal article" date="2007" name="Genome Biol.">
        <title>Assembly of the Candida albicans genome into sixteen supercontigs aligned on the eight chromosomes.</title>
        <authorList>
            <person name="van het Hoog M."/>
            <person name="Rast T.J."/>
            <person name="Martchenko M."/>
            <person name="Grindle S."/>
            <person name="Dignard D."/>
            <person name="Hogues H."/>
            <person name="Cuomo C."/>
            <person name="Berriman M."/>
            <person name="Scherer S."/>
            <person name="Magee B.B."/>
            <person name="Whiteway M."/>
            <person name="Chibana H."/>
            <person name="Nantel A."/>
            <person name="Magee P.T."/>
        </authorList>
    </citation>
    <scope>GENOME REANNOTATION</scope>
    <source>
        <strain evidence="7">SC5314 / ATCC MYA-2876</strain>
    </source>
</reference>
<dbReference type="PROSITE" id="PS50302">
    <property type="entry name" value="PUM"/>
    <property type="match status" value="7"/>
</dbReference>
<dbReference type="eggNOG" id="KOG2049">
    <property type="taxonomic scope" value="Eukaryota"/>
</dbReference>
<feature type="compositionally biased region" description="Pro residues" evidence="3">
    <location>
        <begin position="329"/>
        <end position="343"/>
    </location>
</feature>
<dbReference type="KEGG" id="cal:CAALFM_C300730WA"/>
<reference evidence="6 7" key="1">
    <citation type="journal article" date="2004" name="Proc. Natl. Acad. Sci. U.S.A.">
        <title>The diploid genome sequence of Candida albicans.</title>
        <authorList>
            <person name="Jones T."/>
            <person name="Federspiel N.A."/>
            <person name="Chibana H."/>
            <person name="Dungan J."/>
            <person name="Kalman S."/>
            <person name="Magee B.B."/>
            <person name="Newport G."/>
            <person name="Thorstenson Y.R."/>
            <person name="Agabian N."/>
            <person name="Magee P.T."/>
            <person name="Davis R.W."/>
            <person name="Scherer S."/>
        </authorList>
    </citation>
    <scope>NUCLEOTIDE SEQUENCE [LARGE SCALE GENOMIC DNA]</scope>
    <source>
        <strain evidence="7">SC5314 / ATCC MYA-2876</strain>
    </source>
</reference>
<dbReference type="GO" id="GO:0010608">
    <property type="term" value="P:post-transcriptional regulation of gene expression"/>
    <property type="evidence" value="ECO:0000318"/>
    <property type="project" value="GO_Central"/>
</dbReference>
<proteinExistence type="predicted"/>
<evidence type="ECO:0000313" key="7">
    <source>
        <dbReference type="Proteomes" id="UP000000559"/>
    </source>
</evidence>
<dbReference type="PROSITE" id="PS50303">
    <property type="entry name" value="PUM_HD"/>
    <property type="match status" value="1"/>
</dbReference>
<feature type="repeat" description="Pumilio" evidence="2">
    <location>
        <begin position="603"/>
        <end position="639"/>
    </location>
</feature>
<dbReference type="VEuPathDB" id="FungiDB:C3_00730W_A"/>
<dbReference type="CGD" id="CAL0000177215">
    <property type="gene designation" value="orf19.12836"/>
</dbReference>
<dbReference type="InterPro" id="IPR033133">
    <property type="entry name" value="PUM-HD"/>
</dbReference>
<keyword evidence="7" id="KW-1185">Reference proteome</keyword>
<dbReference type="GeneID" id="3640530"/>
<dbReference type="EMBL" id="CP017625">
    <property type="protein sequence ID" value="AOW28123.1"/>
    <property type="molecule type" value="Genomic_DNA"/>
</dbReference>
<dbReference type="InterPro" id="IPR016024">
    <property type="entry name" value="ARM-type_fold"/>
</dbReference>
<dbReference type="Proteomes" id="UP000000559">
    <property type="component" value="Chromosome 3"/>
</dbReference>
<feature type="compositionally biased region" description="Polar residues" evidence="3">
    <location>
        <begin position="110"/>
        <end position="176"/>
    </location>
</feature>
<dbReference type="PANTHER" id="PTHR12537">
    <property type="entry name" value="RNA BINDING PROTEIN PUMILIO-RELATED"/>
    <property type="match status" value="1"/>
</dbReference>
<dbReference type="GO" id="GO:0003729">
    <property type="term" value="F:mRNA binding"/>
    <property type="evidence" value="ECO:0000318"/>
    <property type="project" value="GO_Central"/>
</dbReference>
<feature type="compositionally biased region" description="Low complexity" evidence="3">
    <location>
        <begin position="372"/>
        <end position="383"/>
    </location>
</feature>
<feature type="compositionally biased region" description="Pro residues" evidence="3">
    <location>
        <begin position="384"/>
        <end position="394"/>
    </location>
</feature>
<evidence type="ECO:0000256" key="1">
    <source>
        <dbReference type="ARBA" id="ARBA00022737"/>
    </source>
</evidence>
<dbReference type="Pfam" id="PF00806">
    <property type="entry name" value="PUF"/>
    <property type="match status" value="8"/>
</dbReference>
<dbReference type="RefSeq" id="XP_717758.1">
    <property type="nucleotide sequence ID" value="XM_712665.1"/>
</dbReference>
<keyword evidence="1" id="KW-0677">Repeat</keyword>
<dbReference type="OrthoDB" id="668540at2759"/>
<accession>A0A1D8PJ46</accession>
<dbReference type="STRING" id="237561.A0A1D8PJ46"/>
<dbReference type="AlphaFoldDB" id="A0A1D8PJ46"/>
<feature type="compositionally biased region" description="Basic residues" evidence="3">
    <location>
        <begin position="401"/>
        <end position="413"/>
    </location>
</feature>
<dbReference type="GO" id="GO:0005737">
    <property type="term" value="C:cytoplasm"/>
    <property type="evidence" value="ECO:0000318"/>
    <property type="project" value="GO_Central"/>
</dbReference>
<dbReference type="FunCoup" id="A0A1D8PJ46">
    <property type="interactions" value="29"/>
</dbReference>
<gene>
    <name evidence="6" type="ordered locus">CAALFM_C300730WA</name>
    <name evidence="5" type="ordered locus">orf19.12836</name>
</gene>
<dbReference type="InterPro" id="IPR033712">
    <property type="entry name" value="Pumilio_RNA-bd"/>
</dbReference>
<feature type="region of interest" description="Disordered" evidence="3">
    <location>
        <begin position="369"/>
        <end position="414"/>
    </location>
</feature>
<feature type="repeat" description="Pumilio" evidence="2">
    <location>
        <begin position="724"/>
        <end position="759"/>
    </location>
</feature>
<evidence type="ECO:0000256" key="2">
    <source>
        <dbReference type="PROSITE-ProRule" id="PRU00317"/>
    </source>
</evidence>
<dbReference type="PANTHER" id="PTHR12537:SF13">
    <property type="entry name" value="PUMILIO HOMOLOGY DOMAIN FAMILY MEMBER 4"/>
    <property type="match status" value="1"/>
</dbReference>
<dbReference type="SMART" id="SM00025">
    <property type="entry name" value="Pumilio"/>
    <property type="match status" value="8"/>
</dbReference>
<feature type="repeat" description="Pumilio" evidence="2">
    <location>
        <begin position="640"/>
        <end position="680"/>
    </location>
</feature>
<dbReference type="CDD" id="cd07920">
    <property type="entry name" value="Pumilio"/>
    <property type="match status" value="1"/>
</dbReference>
<feature type="region of interest" description="Disordered" evidence="3">
    <location>
        <begin position="292"/>
        <end position="343"/>
    </location>
</feature>
<dbReference type="InParanoid" id="A0A1D8PJ46"/>
<feature type="repeat" description="Pumilio" evidence="2">
    <location>
        <begin position="685"/>
        <end position="722"/>
    </location>
</feature>